<gene>
    <name evidence="3" type="ORF">TPSD3_07110</name>
</gene>
<dbReference type="Proteomes" id="UP000194798">
    <property type="component" value="Unassembled WGS sequence"/>
</dbReference>
<keyword evidence="1" id="KW-0175">Coiled coil</keyword>
<organism evidence="3 4">
    <name type="scientific">Thioflexithrix psekupsensis</name>
    <dbReference type="NCBI Taxonomy" id="1570016"/>
    <lineage>
        <taxon>Bacteria</taxon>
        <taxon>Pseudomonadati</taxon>
        <taxon>Pseudomonadota</taxon>
        <taxon>Gammaproteobacteria</taxon>
        <taxon>Thiotrichales</taxon>
        <taxon>Thioflexithrix</taxon>
    </lineage>
</organism>
<evidence type="ECO:0000256" key="1">
    <source>
        <dbReference type="SAM" id="Coils"/>
    </source>
</evidence>
<evidence type="ECO:0000313" key="3">
    <source>
        <dbReference type="EMBL" id="OUD14102.1"/>
    </source>
</evidence>
<comment type="caution">
    <text evidence="3">The sequence shown here is derived from an EMBL/GenBank/DDBJ whole genome shotgun (WGS) entry which is preliminary data.</text>
</comment>
<feature type="coiled-coil region" evidence="1">
    <location>
        <begin position="97"/>
        <end position="163"/>
    </location>
</feature>
<keyword evidence="2" id="KW-0472">Membrane</keyword>
<reference evidence="3 4" key="1">
    <citation type="submission" date="2016-12" db="EMBL/GenBank/DDBJ databases">
        <title>Thioflexothrix psekupsii D3 genome sequencing and assembly.</title>
        <authorList>
            <person name="Fomenkov A."/>
            <person name="Vincze T."/>
            <person name="Grabovich M."/>
            <person name="Anton B.P."/>
            <person name="Dubinina G."/>
            <person name="Orlova M."/>
            <person name="Belousova E."/>
            <person name="Roberts R.J."/>
        </authorList>
    </citation>
    <scope>NUCLEOTIDE SEQUENCE [LARGE SCALE GENOMIC DNA]</scope>
    <source>
        <strain evidence="3">D3</strain>
    </source>
</reference>
<evidence type="ECO:0000313" key="4">
    <source>
        <dbReference type="Proteomes" id="UP000194798"/>
    </source>
</evidence>
<evidence type="ECO:0000256" key="2">
    <source>
        <dbReference type="SAM" id="Phobius"/>
    </source>
</evidence>
<keyword evidence="4" id="KW-1185">Reference proteome</keyword>
<proteinExistence type="predicted"/>
<accession>A0A251X9B7</accession>
<keyword evidence="2" id="KW-1133">Transmembrane helix</keyword>
<keyword evidence="2" id="KW-0812">Transmembrane</keyword>
<protein>
    <submittedName>
        <fullName evidence="3">Uncharacterized protein</fullName>
    </submittedName>
</protein>
<sequence>MGGVVFMKKNHLIFLFSVLFLFLIIIAWQQFALNRSQTAYDEAQSKVFELNTRITQLQQHIQDQETAWQARLNQAQTAHQIQVETLQKDGQHTQSIVQQRQQQIEQQQLALEKTQQELQTTQQALQQNQSQLATQNALVQTLQNNLAQQQTEYAQNIAHLQQENTEKLAQLQQEYTQQLTALQSELATQKTHYETEKQTLINETTQRLQQQQNQAEQARTALIDRHLAQVTKLQNDNLIIHRALANQLKQAEEQQQNCLLALQPCQQQVEQFNALSTEKAAEKVTVNCPVAESDLLAEKTRYAELQTSYVSLQQKQAEIEQVVTVKNAEIDDLKQNFSQQITLLQQQNQELVTQLESAVTQLEMIQQQQLELKAACEAEIKDLRQHYESTQAELDSKALALVEQEQQSVAHRQLLQDLTGDNEQLKQALERTQAALTTERDAHGGIVQQQQECAQALIQAQQEVSTLHTQVSLSTQAHAAQKAQMDTLQQDLMQLNQDLSTANTQRQQCLADVESAQQRLNEQSQQLTFAQHCEQTLTQLKAQLEETKWQEANYLQEIKRAEYLLAQLTQKTAHCFSQP</sequence>
<dbReference type="AlphaFoldDB" id="A0A251X9B7"/>
<name>A0A251X9B7_9GAMM</name>
<feature type="coiled-coil region" evidence="1">
    <location>
        <begin position="330"/>
        <end position="442"/>
    </location>
</feature>
<dbReference type="EMBL" id="MSLT01000012">
    <property type="protein sequence ID" value="OUD14102.1"/>
    <property type="molecule type" value="Genomic_DNA"/>
</dbReference>
<feature type="transmembrane region" description="Helical" evidence="2">
    <location>
        <begin position="12"/>
        <end position="31"/>
    </location>
</feature>
<feature type="coiled-coil region" evidence="1">
    <location>
        <begin position="478"/>
        <end position="571"/>
    </location>
</feature>